<accession>A0A418VUF1</accession>
<keyword evidence="3" id="KW-0808">Transferase</keyword>
<dbReference type="CDD" id="cd00570">
    <property type="entry name" value="GST_N_family"/>
    <property type="match status" value="1"/>
</dbReference>
<dbReference type="PANTHER" id="PTHR44051:SF8">
    <property type="entry name" value="GLUTATHIONE S-TRANSFERASE GSTA"/>
    <property type="match status" value="1"/>
</dbReference>
<dbReference type="PROSITE" id="PS50404">
    <property type="entry name" value="GST_NTER"/>
    <property type="match status" value="1"/>
</dbReference>
<dbReference type="EMBL" id="QYUK01000016">
    <property type="protein sequence ID" value="RJF80776.1"/>
    <property type="molecule type" value="Genomic_DNA"/>
</dbReference>
<dbReference type="SFLD" id="SFLDG00358">
    <property type="entry name" value="Main_(cytGST)"/>
    <property type="match status" value="1"/>
</dbReference>
<dbReference type="SUPFAM" id="SSF47616">
    <property type="entry name" value="GST C-terminal domain-like"/>
    <property type="match status" value="1"/>
</dbReference>
<keyword evidence="4" id="KW-1185">Reference proteome</keyword>
<sequence>MPIVTPTNTEVLSLRGLHLYHYALSNCSQKARMTLEEKGQRWTSHHLDLSRNEHVTPEYIGINPNGVVPTLVHDGKVVVESSDIIDYLDVTFPTPPLKPSDPAELARMESWIELWDAIQAALKTLSHEFLFKVRKGNARRELARYERIHKNEHLIGFLREFTSPAGLSPQRICGAHAEATAALARLNRRLSEREWLAGDAFSLADLAWSVNLHRFNLMRFPMHDLHGLRRWFAAVAGRPSFQRAVVGFEPTSIRIFFRLYALTRELAGSGPRSQRWQGR</sequence>
<feature type="domain" description="GST C-terminal" evidence="2">
    <location>
        <begin position="101"/>
        <end position="253"/>
    </location>
</feature>
<dbReference type="SUPFAM" id="SSF52833">
    <property type="entry name" value="Thioredoxin-like"/>
    <property type="match status" value="1"/>
</dbReference>
<feature type="domain" description="GST N-terminal" evidence="1">
    <location>
        <begin position="15"/>
        <end position="96"/>
    </location>
</feature>
<organism evidence="3 4">
    <name type="scientific">Oleomonas cavernae</name>
    <dbReference type="NCBI Taxonomy" id="2320859"/>
    <lineage>
        <taxon>Bacteria</taxon>
        <taxon>Pseudomonadati</taxon>
        <taxon>Pseudomonadota</taxon>
        <taxon>Alphaproteobacteria</taxon>
        <taxon>Acetobacterales</taxon>
        <taxon>Acetobacteraceae</taxon>
        <taxon>Oleomonas</taxon>
    </lineage>
</organism>
<dbReference type="Gene3D" id="3.40.30.10">
    <property type="entry name" value="Glutaredoxin"/>
    <property type="match status" value="1"/>
</dbReference>
<dbReference type="InterPro" id="IPR010987">
    <property type="entry name" value="Glutathione-S-Trfase_C-like"/>
</dbReference>
<gene>
    <name evidence="3" type="ORF">D3874_27210</name>
</gene>
<evidence type="ECO:0000259" key="1">
    <source>
        <dbReference type="PROSITE" id="PS50404"/>
    </source>
</evidence>
<proteinExistence type="predicted"/>
<protein>
    <submittedName>
        <fullName evidence="3">Glutathione S-transferase family protein</fullName>
    </submittedName>
</protein>
<dbReference type="GO" id="GO:0016740">
    <property type="term" value="F:transferase activity"/>
    <property type="evidence" value="ECO:0007669"/>
    <property type="project" value="UniProtKB-KW"/>
</dbReference>
<dbReference type="PROSITE" id="PS50405">
    <property type="entry name" value="GST_CTER"/>
    <property type="match status" value="1"/>
</dbReference>
<dbReference type="InterPro" id="IPR036282">
    <property type="entry name" value="Glutathione-S-Trfase_C_sf"/>
</dbReference>
<dbReference type="InterPro" id="IPR040079">
    <property type="entry name" value="Glutathione_S-Trfase"/>
</dbReference>
<dbReference type="RefSeq" id="WP_119782828.1">
    <property type="nucleotide sequence ID" value="NZ_QYUK01000016.1"/>
</dbReference>
<comment type="caution">
    <text evidence="3">The sequence shown here is derived from an EMBL/GenBank/DDBJ whole genome shotgun (WGS) entry which is preliminary data.</text>
</comment>
<dbReference type="SFLD" id="SFLDS00019">
    <property type="entry name" value="Glutathione_Transferase_(cytos"/>
    <property type="match status" value="1"/>
</dbReference>
<name>A0A418VUF1_9PROT</name>
<evidence type="ECO:0000259" key="2">
    <source>
        <dbReference type="PROSITE" id="PS50405"/>
    </source>
</evidence>
<dbReference type="OrthoDB" id="9794721at2"/>
<dbReference type="PANTHER" id="PTHR44051">
    <property type="entry name" value="GLUTATHIONE S-TRANSFERASE-RELATED"/>
    <property type="match status" value="1"/>
</dbReference>
<reference evidence="3 4" key="1">
    <citation type="submission" date="2018-09" db="EMBL/GenBank/DDBJ databases">
        <authorList>
            <person name="Zhu H."/>
        </authorList>
    </citation>
    <scope>NUCLEOTIDE SEQUENCE [LARGE SCALE GENOMIC DNA]</scope>
    <source>
        <strain evidence="3 4">K1W22B-8</strain>
    </source>
</reference>
<dbReference type="AlphaFoldDB" id="A0A418VUF1"/>
<dbReference type="Gene3D" id="1.20.1050.10">
    <property type="match status" value="1"/>
</dbReference>
<dbReference type="Proteomes" id="UP000284605">
    <property type="component" value="Unassembled WGS sequence"/>
</dbReference>
<dbReference type="Pfam" id="PF13410">
    <property type="entry name" value="GST_C_2"/>
    <property type="match status" value="1"/>
</dbReference>
<dbReference type="Pfam" id="PF13417">
    <property type="entry name" value="GST_N_3"/>
    <property type="match status" value="1"/>
</dbReference>
<evidence type="ECO:0000313" key="3">
    <source>
        <dbReference type="EMBL" id="RJF80776.1"/>
    </source>
</evidence>
<evidence type="ECO:0000313" key="4">
    <source>
        <dbReference type="Proteomes" id="UP000284605"/>
    </source>
</evidence>
<dbReference type="InterPro" id="IPR036249">
    <property type="entry name" value="Thioredoxin-like_sf"/>
</dbReference>
<dbReference type="InterPro" id="IPR004045">
    <property type="entry name" value="Glutathione_S-Trfase_N"/>
</dbReference>